<dbReference type="Proteomes" id="UP001151760">
    <property type="component" value="Unassembled WGS sequence"/>
</dbReference>
<dbReference type="EMBL" id="BQNB010014290">
    <property type="protein sequence ID" value="GJT26406.1"/>
    <property type="molecule type" value="Genomic_DNA"/>
</dbReference>
<evidence type="ECO:0000259" key="1">
    <source>
        <dbReference type="Pfam" id="PF07727"/>
    </source>
</evidence>
<evidence type="ECO:0000313" key="3">
    <source>
        <dbReference type="Proteomes" id="UP001151760"/>
    </source>
</evidence>
<sequence length="148" mass="16885">MVATLFTLPVQQLTILRMNWRNPQGSNGSASEDEMAAISDPNVSLSKDDNLDTLNTEHVQNLDNQLLRRSERNDTWDITDLPKGRKSIGGKWVFKIKCKSNGEIERYKTRYVVKCYNQKEGIDLDETFSPVVKIVTVRCVINLVVQNN</sequence>
<dbReference type="InterPro" id="IPR013103">
    <property type="entry name" value="RVT_2"/>
</dbReference>
<proteinExistence type="predicted"/>
<evidence type="ECO:0000313" key="2">
    <source>
        <dbReference type="EMBL" id="GJT26406.1"/>
    </source>
</evidence>
<name>A0ABQ5CH57_9ASTR</name>
<protein>
    <submittedName>
        <fullName evidence="2">Ribonuclease H-like domain-containing protein</fullName>
    </submittedName>
</protein>
<comment type="caution">
    <text evidence="2">The sequence shown here is derived from an EMBL/GenBank/DDBJ whole genome shotgun (WGS) entry which is preliminary data.</text>
</comment>
<reference evidence="2" key="2">
    <citation type="submission" date="2022-01" db="EMBL/GenBank/DDBJ databases">
        <authorList>
            <person name="Yamashiro T."/>
            <person name="Shiraishi A."/>
            <person name="Satake H."/>
            <person name="Nakayama K."/>
        </authorList>
    </citation>
    <scope>NUCLEOTIDE SEQUENCE</scope>
</reference>
<accession>A0ABQ5CH57</accession>
<organism evidence="2 3">
    <name type="scientific">Tanacetum coccineum</name>
    <dbReference type="NCBI Taxonomy" id="301880"/>
    <lineage>
        <taxon>Eukaryota</taxon>
        <taxon>Viridiplantae</taxon>
        <taxon>Streptophyta</taxon>
        <taxon>Embryophyta</taxon>
        <taxon>Tracheophyta</taxon>
        <taxon>Spermatophyta</taxon>
        <taxon>Magnoliopsida</taxon>
        <taxon>eudicotyledons</taxon>
        <taxon>Gunneridae</taxon>
        <taxon>Pentapetalae</taxon>
        <taxon>asterids</taxon>
        <taxon>campanulids</taxon>
        <taxon>Asterales</taxon>
        <taxon>Asteraceae</taxon>
        <taxon>Asteroideae</taxon>
        <taxon>Anthemideae</taxon>
        <taxon>Anthemidinae</taxon>
        <taxon>Tanacetum</taxon>
    </lineage>
</organism>
<keyword evidence="3" id="KW-1185">Reference proteome</keyword>
<gene>
    <name evidence="2" type="ORF">Tco_0906681</name>
</gene>
<feature type="domain" description="Reverse transcriptase Ty1/copia-type" evidence="1">
    <location>
        <begin position="73"/>
        <end position="148"/>
    </location>
</feature>
<reference evidence="2" key="1">
    <citation type="journal article" date="2022" name="Int. J. Mol. Sci.">
        <title>Draft Genome of Tanacetum Coccineum: Genomic Comparison of Closely Related Tanacetum-Family Plants.</title>
        <authorList>
            <person name="Yamashiro T."/>
            <person name="Shiraishi A."/>
            <person name="Nakayama K."/>
            <person name="Satake H."/>
        </authorList>
    </citation>
    <scope>NUCLEOTIDE SEQUENCE</scope>
</reference>
<dbReference type="Pfam" id="PF07727">
    <property type="entry name" value="RVT_2"/>
    <property type="match status" value="1"/>
</dbReference>